<dbReference type="EMBL" id="RBAH01000018">
    <property type="protein sequence ID" value="RKN78875.1"/>
    <property type="molecule type" value="Genomic_DNA"/>
</dbReference>
<dbReference type="OrthoDB" id="2660802at2"/>
<feature type="coiled-coil region" evidence="2">
    <location>
        <begin position="5"/>
        <end position="122"/>
    </location>
</feature>
<comment type="caution">
    <text evidence="3">The sequence shown here is derived from an EMBL/GenBank/DDBJ whole genome shotgun (WGS) entry which is preliminary data.</text>
</comment>
<protein>
    <submittedName>
        <fullName evidence="3">Flagellar protein FlgN</fullName>
    </submittedName>
</protein>
<dbReference type="GO" id="GO:0044780">
    <property type="term" value="P:bacterial-type flagellum assembly"/>
    <property type="evidence" value="ECO:0007669"/>
    <property type="project" value="InterPro"/>
</dbReference>
<dbReference type="AlphaFoldDB" id="A0A3B0BYW0"/>
<evidence type="ECO:0000256" key="1">
    <source>
        <dbReference type="ARBA" id="ARBA00022795"/>
    </source>
</evidence>
<evidence type="ECO:0000256" key="2">
    <source>
        <dbReference type="SAM" id="Coils"/>
    </source>
</evidence>
<gene>
    <name evidence="3" type="ORF">D7M11_22640</name>
</gene>
<keyword evidence="2" id="KW-0175">Coiled coil</keyword>
<keyword evidence="3" id="KW-0282">Flagellum</keyword>
<keyword evidence="1" id="KW-1005">Bacterial flagellum biogenesis</keyword>
<keyword evidence="4" id="KW-1185">Reference proteome</keyword>
<keyword evidence="3" id="KW-0966">Cell projection</keyword>
<accession>A0A3B0BYW0</accession>
<proteinExistence type="predicted"/>
<dbReference type="InterPro" id="IPR036679">
    <property type="entry name" value="FlgN-like_sf"/>
</dbReference>
<dbReference type="Gene3D" id="1.20.58.300">
    <property type="entry name" value="FlgN-like"/>
    <property type="match status" value="1"/>
</dbReference>
<keyword evidence="3" id="KW-0969">Cilium</keyword>
<dbReference type="Proteomes" id="UP000282311">
    <property type="component" value="Unassembled WGS sequence"/>
</dbReference>
<dbReference type="Pfam" id="PF05130">
    <property type="entry name" value="FlgN"/>
    <property type="match status" value="1"/>
</dbReference>
<dbReference type="InterPro" id="IPR007809">
    <property type="entry name" value="FlgN-like"/>
</dbReference>
<reference evidence="3 4" key="1">
    <citation type="journal article" date="2007" name="Int. J. Syst. Evol. Microbiol.">
        <title>Paenibacillus ginsengarvi sp. nov., isolated from soil from ginseng cultivation.</title>
        <authorList>
            <person name="Yoon M.H."/>
            <person name="Ten L.N."/>
            <person name="Im W.T."/>
        </authorList>
    </citation>
    <scope>NUCLEOTIDE SEQUENCE [LARGE SCALE GENOMIC DNA]</scope>
    <source>
        <strain evidence="3 4">KCTC 13059</strain>
    </source>
</reference>
<dbReference type="RefSeq" id="WP_120749542.1">
    <property type="nucleotide sequence ID" value="NZ_RBAH01000018.1"/>
</dbReference>
<dbReference type="SUPFAM" id="SSF140566">
    <property type="entry name" value="FlgN-like"/>
    <property type="match status" value="1"/>
</dbReference>
<name>A0A3B0BYW0_9BACL</name>
<evidence type="ECO:0000313" key="3">
    <source>
        <dbReference type="EMBL" id="RKN78875.1"/>
    </source>
</evidence>
<organism evidence="3 4">
    <name type="scientific">Paenibacillus ginsengarvi</name>
    <dbReference type="NCBI Taxonomy" id="400777"/>
    <lineage>
        <taxon>Bacteria</taxon>
        <taxon>Bacillati</taxon>
        <taxon>Bacillota</taxon>
        <taxon>Bacilli</taxon>
        <taxon>Bacillales</taxon>
        <taxon>Paenibacillaceae</taxon>
        <taxon>Paenibacillus</taxon>
    </lineage>
</organism>
<sequence length="164" mass="19177">MDAVLQTLERQLDVHRLLLELSEKKRHIIIDNDVEKLMQITQKEGKLIRLAEQLEAERAEAVQAYMRSRNMYVTSAITIQTLSKIATRLEEKQTLAERREELLSLMERLKQANELNRQLIEHSLAFIDYSLNLFLDNGSQEAVYQHPLQEHSAYQANSLFDRKA</sequence>
<evidence type="ECO:0000313" key="4">
    <source>
        <dbReference type="Proteomes" id="UP000282311"/>
    </source>
</evidence>